<keyword evidence="3" id="KW-1185">Reference proteome</keyword>
<dbReference type="InterPro" id="IPR036691">
    <property type="entry name" value="Endo/exonu/phosph_ase_sf"/>
</dbReference>
<comment type="caution">
    <text evidence="2">The sequence shown here is derived from an EMBL/GenBank/DDBJ whole genome shotgun (WGS) entry which is preliminary data.</text>
</comment>
<dbReference type="PANTHER" id="PTHR33710">
    <property type="entry name" value="BNAC02G09200D PROTEIN"/>
    <property type="match status" value="1"/>
</dbReference>
<dbReference type="Gene3D" id="3.60.10.10">
    <property type="entry name" value="Endonuclease/exonuclease/phosphatase"/>
    <property type="match status" value="1"/>
</dbReference>
<dbReference type="SUPFAM" id="SSF56219">
    <property type="entry name" value="DNase I-like"/>
    <property type="match status" value="1"/>
</dbReference>
<dbReference type="Proteomes" id="UP000631114">
    <property type="component" value="Unassembled WGS sequence"/>
</dbReference>
<dbReference type="OrthoDB" id="1746429at2759"/>
<protein>
    <recommendedName>
        <fullName evidence="4">Endonuclease/exonuclease/phosphatase domain-containing protein</fullName>
    </recommendedName>
</protein>
<accession>A0A835LTG9</accession>
<feature type="signal peptide" evidence="1">
    <location>
        <begin position="1"/>
        <end position="15"/>
    </location>
</feature>
<dbReference type="PANTHER" id="PTHR33710:SF64">
    <property type="entry name" value="ENDONUCLEASE_EXONUCLEASE_PHOSPHATASE DOMAIN-CONTAINING PROTEIN"/>
    <property type="match status" value="1"/>
</dbReference>
<evidence type="ECO:0000256" key="1">
    <source>
        <dbReference type="SAM" id="SignalP"/>
    </source>
</evidence>
<evidence type="ECO:0000313" key="2">
    <source>
        <dbReference type="EMBL" id="KAF9604282.1"/>
    </source>
</evidence>
<sequence length="140" mass="15950">MILLVKWEIFGVCWRVGTVVTPYALSQQHITVKSGNLVLSFVHANSAYGIRRSLWLELSQLGLVAEPWAVVGDFNIVSTVSERKGGGTPCFTAMTDFNYFIHSNALFDSTTMGFKYSWCNKRMGNRKMYQKIDRMLVNQR</sequence>
<keyword evidence="1" id="KW-0732">Signal</keyword>
<reference evidence="2 3" key="1">
    <citation type="submission" date="2020-10" db="EMBL/GenBank/DDBJ databases">
        <title>The Coptis chinensis genome and diversification of protoberbering-type alkaloids.</title>
        <authorList>
            <person name="Wang B."/>
            <person name="Shu S."/>
            <person name="Song C."/>
            <person name="Liu Y."/>
        </authorList>
    </citation>
    <scope>NUCLEOTIDE SEQUENCE [LARGE SCALE GENOMIC DNA]</scope>
    <source>
        <strain evidence="2">HL-2020</strain>
        <tissue evidence="2">Leaf</tissue>
    </source>
</reference>
<feature type="chain" id="PRO_5032415283" description="Endonuclease/exonuclease/phosphatase domain-containing protein" evidence="1">
    <location>
        <begin position="16"/>
        <end position="140"/>
    </location>
</feature>
<proteinExistence type="predicted"/>
<dbReference type="EMBL" id="JADFTS010000005">
    <property type="protein sequence ID" value="KAF9604282.1"/>
    <property type="molecule type" value="Genomic_DNA"/>
</dbReference>
<name>A0A835LTG9_9MAGN</name>
<gene>
    <name evidence="2" type="ORF">IFM89_004988</name>
</gene>
<organism evidence="2 3">
    <name type="scientific">Coptis chinensis</name>
    <dbReference type="NCBI Taxonomy" id="261450"/>
    <lineage>
        <taxon>Eukaryota</taxon>
        <taxon>Viridiplantae</taxon>
        <taxon>Streptophyta</taxon>
        <taxon>Embryophyta</taxon>
        <taxon>Tracheophyta</taxon>
        <taxon>Spermatophyta</taxon>
        <taxon>Magnoliopsida</taxon>
        <taxon>Ranunculales</taxon>
        <taxon>Ranunculaceae</taxon>
        <taxon>Coptidoideae</taxon>
        <taxon>Coptis</taxon>
    </lineage>
</organism>
<evidence type="ECO:0000313" key="3">
    <source>
        <dbReference type="Proteomes" id="UP000631114"/>
    </source>
</evidence>
<dbReference type="AlphaFoldDB" id="A0A835LTG9"/>
<evidence type="ECO:0008006" key="4">
    <source>
        <dbReference type="Google" id="ProtNLM"/>
    </source>
</evidence>